<comment type="caution">
    <text evidence="9">The sequence shown here is derived from an EMBL/GenBank/DDBJ whole genome shotgun (WGS) entry which is preliminary data.</text>
</comment>
<feature type="compositionally biased region" description="Polar residues" evidence="8">
    <location>
        <begin position="501"/>
        <end position="520"/>
    </location>
</feature>
<evidence type="ECO:0000313" key="10">
    <source>
        <dbReference type="Proteomes" id="UP001497525"/>
    </source>
</evidence>
<dbReference type="GO" id="GO:0005815">
    <property type="term" value="C:microtubule organizing center"/>
    <property type="evidence" value="ECO:0007669"/>
    <property type="project" value="TreeGrafter"/>
</dbReference>
<keyword evidence="5" id="KW-0969">Cilium</keyword>
<keyword evidence="4 7" id="KW-0175">Coiled coil</keyword>
<evidence type="ECO:0000256" key="3">
    <source>
        <dbReference type="ARBA" id="ARBA00022794"/>
    </source>
</evidence>
<evidence type="ECO:0008006" key="11">
    <source>
        <dbReference type="Google" id="ProtNLM"/>
    </source>
</evidence>
<evidence type="ECO:0000256" key="4">
    <source>
        <dbReference type="ARBA" id="ARBA00023054"/>
    </source>
</evidence>
<feature type="region of interest" description="Disordered" evidence="8">
    <location>
        <begin position="297"/>
        <end position="478"/>
    </location>
</feature>
<dbReference type="GO" id="GO:0060271">
    <property type="term" value="P:cilium assembly"/>
    <property type="evidence" value="ECO:0007669"/>
    <property type="project" value="TreeGrafter"/>
</dbReference>
<reference evidence="9" key="1">
    <citation type="submission" date="2024-06" db="EMBL/GenBank/DDBJ databases">
        <authorList>
            <person name="Liu X."/>
            <person name="Lenzi L."/>
            <person name="Haldenby T S."/>
            <person name="Uol C."/>
        </authorList>
    </citation>
    <scope>NUCLEOTIDE SEQUENCE</scope>
</reference>
<feature type="compositionally biased region" description="Basic and acidic residues" evidence="8">
    <location>
        <begin position="431"/>
        <end position="450"/>
    </location>
</feature>
<comment type="similarity">
    <text evidence="2">Belongs to the CLUAP1 family.</text>
</comment>
<dbReference type="Pfam" id="PF10234">
    <property type="entry name" value="Cluap1"/>
    <property type="match status" value="1"/>
</dbReference>
<keyword evidence="6" id="KW-0966">Cell projection</keyword>
<evidence type="ECO:0000256" key="2">
    <source>
        <dbReference type="ARBA" id="ARBA00008340"/>
    </source>
</evidence>
<evidence type="ECO:0000256" key="1">
    <source>
        <dbReference type="ARBA" id="ARBA00004138"/>
    </source>
</evidence>
<dbReference type="GO" id="GO:0005929">
    <property type="term" value="C:cilium"/>
    <property type="evidence" value="ECO:0007669"/>
    <property type="project" value="UniProtKB-SubCell"/>
</dbReference>
<comment type="subcellular location">
    <subcellularLocation>
        <location evidence="1">Cell projection</location>
        <location evidence="1">Cilium</location>
    </subcellularLocation>
</comment>
<organism evidence="9 10">
    <name type="scientific">Calicophoron daubneyi</name>
    <name type="common">Rumen fluke</name>
    <name type="synonym">Paramphistomum daubneyi</name>
    <dbReference type="NCBI Taxonomy" id="300641"/>
    <lineage>
        <taxon>Eukaryota</taxon>
        <taxon>Metazoa</taxon>
        <taxon>Spiralia</taxon>
        <taxon>Lophotrochozoa</taxon>
        <taxon>Platyhelminthes</taxon>
        <taxon>Trematoda</taxon>
        <taxon>Digenea</taxon>
        <taxon>Plagiorchiida</taxon>
        <taxon>Pronocephalata</taxon>
        <taxon>Paramphistomoidea</taxon>
        <taxon>Paramphistomidae</taxon>
        <taxon>Calicophoron</taxon>
    </lineage>
</organism>
<dbReference type="AlphaFoldDB" id="A0AAV2TCF2"/>
<gene>
    <name evidence="9" type="ORF">CDAUBV1_LOCUS7298</name>
</gene>
<accession>A0AAV2TCF2</accession>
<evidence type="ECO:0000256" key="7">
    <source>
        <dbReference type="SAM" id="Coils"/>
    </source>
</evidence>
<feature type="coiled-coil region" evidence="7">
    <location>
        <begin position="206"/>
        <end position="285"/>
    </location>
</feature>
<dbReference type="EMBL" id="CAXLJL010000179">
    <property type="protein sequence ID" value="CAL5134070.1"/>
    <property type="molecule type" value="Genomic_DNA"/>
</dbReference>
<dbReference type="InterPro" id="IPR019366">
    <property type="entry name" value="Clusterin-associated_protein-1"/>
</dbReference>
<keyword evidence="3" id="KW-0970">Cilium biogenesis/degradation</keyword>
<sequence length="530" mass="59506">MSYREMRTFTEMMRSLGYPRLISMENFRKPNFVLVAEILSWLVSRYDPHADIPQCLDTEQDRAIFIKMVAHFMATRACIRLNTKKLYQANGFAVKELMKITKVLYAATCKNDGDSGAEANELSVTEIFDVTKKKQLQEGRSLSSLLASSGASLHSLLGREIDLREARDTSIRRQLDSQWVEKCVAAARDALHAQVEKTQASLVNVAADETNLDEKIEKKRNELERNRKRLSTLQSVRPAYMEEYEQLEEELGSLYSFYLTRFRNLAFLENQYEELLRACNAHSEDGEQTLRTLTEHLKQSSKSVGEDARVTADNSELKDMDLQKKDNGEGDEDEADDDDDEDDDEDDLIDAQDDDVEDDDDDDTDEDDDDDGLNDDPFGHKDNVMNGGIIGGRNQLAPGWSPSRQRIPAASYRGRQNRNFQSDLEVGDEPENTKGEQQKSKALEGDKPVKPGDLFGGEAEGLLSNDEDDDDDVTDELNEDFGLGLTHTNAINDEMGHTDALSRSNASKTNAKTTGANGTSGAEEEEDDDF</sequence>
<feature type="region of interest" description="Disordered" evidence="8">
    <location>
        <begin position="494"/>
        <end position="530"/>
    </location>
</feature>
<evidence type="ECO:0000256" key="5">
    <source>
        <dbReference type="ARBA" id="ARBA00023069"/>
    </source>
</evidence>
<feature type="compositionally biased region" description="Acidic residues" evidence="8">
    <location>
        <begin position="465"/>
        <end position="478"/>
    </location>
</feature>
<proteinExistence type="inferred from homology"/>
<dbReference type="PANTHER" id="PTHR21547:SF0">
    <property type="entry name" value="CLUSTERIN-ASSOCIATED PROTEIN 1"/>
    <property type="match status" value="1"/>
</dbReference>
<evidence type="ECO:0000256" key="8">
    <source>
        <dbReference type="SAM" id="MobiDB-lite"/>
    </source>
</evidence>
<evidence type="ECO:0000256" key="6">
    <source>
        <dbReference type="ARBA" id="ARBA00023273"/>
    </source>
</evidence>
<dbReference type="GO" id="GO:0030992">
    <property type="term" value="C:intraciliary transport particle B"/>
    <property type="evidence" value="ECO:0007669"/>
    <property type="project" value="TreeGrafter"/>
</dbReference>
<feature type="compositionally biased region" description="Basic and acidic residues" evidence="8">
    <location>
        <begin position="297"/>
        <end position="328"/>
    </location>
</feature>
<feature type="compositionally biased region" description="Acidic residues" evidence="8">
    <location>
        <begin position="329"/>
        <end position="374"/>
    </location>
</feature>
<name>A0AAV2TCF2_CALDB</name>
<dbReference type="Proteomes" id="UP001497525">
    <property type="component" value="Unassembled WGS sequence"/>
</dbReference>
<protein>
    <recommendedName>
        <fullName evidence="11">Clusterin-associated protein 1</fullName>
    </recommendedName>
</protein>
<dbReference type="PANTHER" id="PTHR21547">
    <property type="entry name" value="CLUSTERIN ASSOCIATED PROTEIN 1"/>
    <property type="match status" value="1"/>
</dbReference>
<evidence type="ECO:0000313" key="9">
    <source>
        <dbReference type="EMBL" id="CAL5134070.1"/>
    </source>
</evidence>